<reference evidence="1 2" key="1">
    <citation type="journal article" date="2011" name="Stand. Genomic Sci.">
        <title>Non-contiguous finished genome sequence and contextual data of the filamentous soil bacterium Ktedonobacter racemifer type strain (SOSP1-21).</title>
        <authorList>
            <person name="Chang Y.J."/>
            <person name="Land M."/>
            <person name="Hauser L."/>
            <person name="Chertkov O."/>
            <person name="Del Rio T.G."/>
            <person name="Nolan M."/>
            <person name="Copeland A."/>
            <person name="Tice H."/>
            <person name="Cheng J.F."/>
            <person name="Lucas S."/>
            <person name="Han C."/>
            <person name="Goodwin L."/>
            <person name="Pitluck S."/>
            <person name="Ivanova N."/>
            <person name="Ovchinikova G."/>
            <person name="Pati A."/>
            <person name="Chen A."/>
            <person name="Palaniappan K."/>
            <person name="Mavromatis K."/>
            <person name="Liolios K."/>
            <person name="Brettin T."/>
            <person name="Fiebig A."/>
            <person name="Rohde M."/>
            <person name="Abt B."/>
            <person name="Goker M."/>
            <person name="Detter J.C."/>
            <person name="Woyke T."/>
            <person name="Bristow J."/>
            <person name="Eisen J.A."/>
            <person name="Markowitz V."/>
            <person name="Hugenholtz P."/>
            <person name="Kyrpides N.C."/>
            <person name="Klenk H.P."/>
            <person name="Lapidus A."/>
        </authorList>
    </citation>
    <scope>NUCLEOTIDE SEQUENCE [LARGE SCALE GENOMIC DNA]</scope>
    <source>
        <strain evidence="2">DSM 44963</strain>
    </source>
</reference>
<protein>
    <submittedName>
        <fullName evidence="1">Uncharacterized protein</fullName>
    </submittedName>
</protein>
<evidence type="ECO:0000313" key="1">
    <source>
        <dbReference type="EMBL" id="EFH90148.1"/>
    </source>
</evidence>
<accession>D6TDL6</accession>
<organism evidence="1 2">
    <name type="scientific">Ktedonobacter racemifer DSM 44963</name>
    <dbReference type="NCBI Taxonomy" id="485913"/>
    <lineage>
        <taxon>Bacteria</taxon>
        <taxon>Bacillati</taxon>
        <taxon>Chloroflexota</taxon>
        <taxon>Ktedonobacteria</taxon>
        <taxon>Ktedonobacterales</taxon>
        <taxon>Ktedonobacteraceae</taxon>
        <taxon>Ktedonobacter</taxon>
    </lineage>
</organism>
<keyword evidence="2" id="KW-1185">Reference proteome</keyword>
<gene>
    <name evidence="1" type="ORF">Krac_11756</name>
</gene>
<name>D6TDL6_KTERA</name>
<proteinExistence type="predicted"/>
<dbReference type="InParanoid" id="D6TDL6"/>
<dbReference type="Proteomes" id="UP000004508">
    <property type="component" value="Unassembled WGS sequence"/>
</dbReference>
<comment type="caution">
    <text evidence="1">The sequence shown here is derived from an EMBL/GenBank/DDBJ whole genome shotgun (WGS) entry which is preliminary data.</text>
</comment>
<evidence type="ECO:0000313" key="2">
    <source>
        <dbReference type="Proteomes" id="UP000004508"/>
    </source>
</evidence>
<dbReference type="AlphaFoldDB" id="D6TDL6"/>
<dbReference type="EMBL" id="ADVG01000001">
    <property type="protein sequence ID" value="EFH90148.1"/>
    <property type="molecule type" value="Genomic_DNA"/>
</dbReference>
<sequence length="57" mass="6303">MIQVSPQNVNGEKVSVCMQLWQSHSCMHTVHSTQYHERHRRGLAGIAQAGGDTVDGE</sequence>